<dbReference type="InterPro" id="IPR036855">
    <property type="entry name" value="Znf_CCCH_sf"/>
</dbReference>
<dbReference type="EMBL" id="JADNYJ010000009">
    <property type="protein sequence ID" value="KAF8909415.1"/>
    <property type="molecule type" value="Genomic_DNA"/>
</dbReference>
<keyword evidence="2 5" id="KW-0479">Metal-binding</keyword>
<dbReference type="InterPro" id="IPR045072">
    <property type="entry name" value="MKRN-like"/>
</dbReference>
<dbReference type="PANTHER" id="PTHR11224:SF59">
    <property type="entry name" value="RING-TYPE E3 UBIQUITIN TRANSFERASE"/>
    <property type="match status" value="1"/>
</dbReference>
<dbReference type="AlphaFoldDB" id="A0A9P5TSI3"/>
<dbReference type="Gene3D" id="3.30.40.10">
    <property type="entry name" value="Zinc/RING finger domain, C3HC4 (zinc finger)"/>
    <property type="match status" value="1"/>
</dbReference>
<dbReference type="PROSITE" id="PS50089">
    <property type="entry name" value="ZF_RING_2"/>
    <property type="match status" value="1"/>
</dbReference>
<dbReference type="Proteomes" id="UP000724874">
    <property type="component" value="Unassembled WGS sequence"/>
</dbReference>
<feature type="domain" description="C3H1-type" evidence="8">
    <location>
        <begin position="173"/>
        <end position="208"/>
    </location>
</feature>
<dbReference type="GO" id="GO:0000209">
    <property type="term" value="P:protein polyubiquitination"/>
    <property type="evidence" value="ECO:0007669"/>
    <property type="project" value="InterPro"/>
</dbReference>
<dbReference type="SUPFAM" id="SSF90229">
    <property type="entry name" value="CCCH zinc finger"/>
    <property type="match status" value="2"/>
</dbReference>
<evidence type="ECO:0000256" key="2">
    <source>
        <dbReference type="ARBA" id="ARBA00022723"/>
    </source>
</evidence>
<feature type="compositionally biased region" description="Basic and acidic residues" evidence="6">
    <location>
        <begin position="465"/>
        <end position="474"/>
    </location>
</feature>
<accession>A0A9P5TSI3</accession>
<feature type="domain" description="RING-type" evidence="7">
    <location>
        <begin position="94"/>
        <end position="143"/>
    </location>
</feature>
<feature type="compositionally biased region" description="Polar residues" evidence="6">
    <location>
        <begin position="372"/>
        <end position="384"/>
    </location>
</feature>
<feature type="region of interest" description="Disordered" evidence="6">
    <location>
        <begin position="306"/>
        <end position="328"/>
    </location>
</feature>
<dbReference type="Pfam" id="PF00097">
    <property type="entry name" value="zf-C3HC4"/>
    <property type="match status" value="1"/>
</dbReference>
<keyword evidence="10" id="KW-1185">Reference proteome</keyword>
<organism evidence="9 10">
    <name type="scientific">Gymnopilus junonius</name>
    <name type="common">Spectacular rustgill mushroom</name>
    <name type="synonym">Gymnopilus spectabilis subsp. junonius</name>
    <dbReference type="NCBI Taxonomy" id="109634"/>
    <lineage>
        <taxon>Eukaryota</taxon>
        <taxon>Fungi</taxon>
        <taxon>Dikarya</taxon>
        <taxon>Basidiomycota</taxon>
        <taxon>Agaricomycotina</taxon>
        <taxon>Agaricomycetes</taxon>
        <taxon>Agaricomycetidae</taxon>
        <taxon>Agaricales</taxon>
        <taxon>Agaricineae</taxon>
        <taxon>Hymenogastraceae</taxon>
        <taxon>Gymnopilus</taxon>
    </lineage>
</organism>
<keyword evidence="1" id="KW-0808">Transferase</keyword>
<feature type="domain" description="C3H1-type" evidence="8">
    <location>
        <begin position="50"/>
        <end position="77"/>
    </location>
</feature>
<evidence type="ECO:0000256" key="5">
    <source>
        <dbReference type="PROSITE-ProRule" id="PRU00723"/>
    </source>
</evidence>
<sequence>MSRPVTSKPRGVCRYYNVPRGCFAGDKCKFLHAVPSLDPKPDDPPLLTPYDKAKRCRYYAQGYCKRGEACWFLHVADPSPAAAPPDDEEDEEACSFVLRNRPPMLCGCSHIFCTSCIKQWRDPQNKQGDMLVSGNTKKCPMCRTPSKFITPSSRFWKDGTPEKAAVMQAYMDSMARVPCRYFQKSLQKNKDKPLCPYGKDCFYQHLKEDGTPHVFKDGVDVCMSRYRQSHYQRRGFVDMQFMPLSLSDLDFMLPVVGRSVRENGSQSGRNATLRRLQEMGRSLDLLSEAISELPSLSDLDFAETRGQRTYRGRVRDDAARREEGYRDLMSTDEMLAALGSSYRPQATREEGQRTGTPPPPLEAVGAPAGYDSESSMPRLESTSATEDEEDGNWSDEPSDEEDLELQALARMGLIDFLAGQRESPAEEELPALEPIDGGSDGEEESEDGPFVTDGRGRAVWTGPGEEDKRDRSGEGDGDGGGDGRSILGWFSGLF</sequence>
<feature type="zinc finger region" description="C3H1-type" evidence="5">
    <location>
        <begin position="50"/>
        <end position="77"/>
    </location>
</feature>
<evidence type="ECO:0000259" key="7">
    <source>
        <dbReference type="PROSITE" id="PS50089"/>
    </source>
</evidence>
<evidence type="ECO:0000259" key="8">
    <source>
        <dbReference type="PROSITE" id="PS50103"/>
    </source>
</evidence>
<dbReference type="InterPro" id="IPR013083">
    <property type="entry name" value="Znf_RING/FYVE/PHD"/>
</dbReference>
<name>A0A9P5TSI3_GYMJU</name>
<keyword evidence="4 5" id="KW-0862">Zinc</keyword>
<evidence type="ECO:0000256" key="4">
    <source>
        <dbReference type="ARBA" id="ARBA00022833"/>
    </source>
</evidence>
<feature type="domain" description="C3H1-type" evidence="8">
    <location>
        <begin position="7"/>
        <end position="35"/>
    </location>
</feature>
<comment type="caution">
    <text evidence="9">The sequence shown here is derived from an EMBL/GenBank/DDBJ whole genome shotgun (WGS) entry which is preliminary data.</text>
</comment>
<evidence type="ECO:0000313" key="9">
    <source>
        <dbReference type="EMBL" id="KAF8909415.1"/>
    </source>
</evidence>
<dbReference type="Gene3D" id="3.30.1370.210">
    <property type="match status" value="1"/>
</dbReference>
<gene>
    <name evidence="9" type="ORF">CPB84DRAFT_1843201</name>
</gene>
<feature type="region of interest" description="Disordered" evidence="6">
    <location>
        <begin position="343"/>
        <end position="401"/>
    </location>
</feature>
<keyword evidence="3 5" id="KW-0863">Zinc-finger</keyword>
<feature type="compositionally biased region" description="Acidic residues" evidence="6">
    <location>
        <begin position="385"/>
        <end position="401"/>
    </location>
</feature>
<protein>
    <recommendedName>
        <fullName evidence="11">RING-type E3 ubiquitin transferase</fullName>
    </recommendedName>
</protein>
<evidence type="ECO:0000256" key="3">
    <source>
        <dbReference type="ARBA" id="ARBA00022771"/>
    </source>
</evidence>
<feature type="compositionally biased region" description="Basic and acidic residues" evidence="6">
    <location>
        <begin position="313"/>
        <end position="326"/>
    </location>
</feature>
<dbReference type="OrthoDB" id="250836at2759"/>
<evidence type="ECO:0000256" key="6">
    <source>
        <dbReference type="SAM" id="MobiDB-lite"/>
    </source>
</evidence>
<evidence type="ECO:0000313" key="10">
    <source>
        <dbReference type="Proteomes" id="UP000724874"/>
    </source>
</evidence>
<feature type="zinc finger region" description="C3H1-type" evidence="5">
    <location>
        <begin position="173"/>
        <end position="208"/>
    </location>
</feature>
<feature type="region of interest" description="Disordered" evidence="6">
    <location>
        <begin position="418"/>
        <end position="494"/>
    </location>
</feature>
<dbReference type="InterPro" id="IPR017907">
    <property type="entry name" value="Znf_RING_CS"/>
</dbReference>
<dbReference type="PROSITE" id="PS50103">
    <property type="entry name" value="ZF_C3H1"/>
    <property type="match status" value="3"/>
</dbReference>
<reference evidence="9" key="1">
    <citation type="submission" date="2020-11" db="EMBL/GenBank/DDBJ databases">
        <authorList>
            <consortium name="DOE Joint Genome Institute"/>
            <person name="Ahrendt S."/>
            <person name="Riley R."/>
            <person name="Andreopoulos W."/>
            <person name="LaButti K."/>
            <person name="Pangilinan J."/>
            <person name="Ruiz-duenas F.J."/>
            <person name="Barrasa J.M."/>
            <person name="Sanchez-Garcia M."/>
            <person name="Camarero S."/>
            <person name="Miyauchi S."/>
            <person name="Serrano A."/>
            <person name="Linde D."/>
            <person name="Babiker R."/>
            <person name="Drula E."/>
            <person name="Ayuso-Fernandez I."/>
            <person name="Pacheco R."/>
            <person name="Padilla G."/>
            <person name="Ferreira P."/>
            <person name="Barriuso J."/>
            <person name="Kellner H."/>
            <person name="Castanera R."/>
            <person name="Alfaro M."/>
            <person name="Ramirez L."/>
            <person name="Pisabarro A.G."/>
            <person name="Kuo A."/>
            <person name="Tritt A."/>
            <person name="Lipzen A."/>
            <person name="He G."/>
            <person name="Yan M."/>
            <person name="Ng V."/>
            <person name="Cullen D."/>
            <person name="Martin F."/>
            <person name="Rosso M.-N."/>
            <person name="Henrissat B."/>
            <person name="Hibbett D."/>
            <person name="Martinez A.T."/>
            <person name="Grigoriev I.V."/>
        </authorList>
    </citation>
    <scope>NUCLEOTIDE SEQUENCE</scope>
    <source>
        <strain evidence="9">AH 44721</strain>
    </source>
</reference>
<dbReference type="PROSITE" id="PS00518">
    <property type="entry name" value="ZF_RING_1"/>
    <property type="match status" value="1"/>
</dbReference>
<feature type="zinc finger region" description="C3H1-type" evidence="5">
    <location>
        <begin position="7"/>
        <end position="35"/>
    </location>
</feature>
<evidence type="ECO:0000256" key="1">
    <source>
        <dbReference type="ARBA" id="ARBA00022679"/>
    </source>
</evidence>
<dbReference type="GO" id="GO:0061630">
    <property type="term" value="F:ubiquitin protein ligase activity"/>
    <property type="evidence" value="ECO:0007669"/>
    <property type="project" value="InterPro"/>
</dbReference>
<dbReference type="GO" id="GO:0008270">
    <property type="term" value="F:zinc ion binding"/>
    <property type="evidence" value="ECO:0007669"/>
    <property type="project" value="UniProtKB-KW"/>
</dbReference>
<dbReference type="SUPFAM" id="SSF57850">
    <property type="entry name" value="RING/U-box"/>
    <property type="match status" value="1"/>
</dbReference>
<dbReference type="SMART" id="SM00356">
    <property type="entry name" value="ZnF_C3H1"/>
    <property type="match status" value="3"/>
</dbReference>
<dbReference type="InterPro" id="IPR018957">
    <property type="entry name" value="Znf_C3HC4_RING-type"/>
</dbReference>
<dbReference type="InterPro" id="IPR001841">
    <property type="entry name" value="Znf_RING"/>
</dbReference>
<dbReference type="Pfam" id="PF00642">
    <property type="entry name" value="zf-CCCH"/>
    <property type="match status" value="1"/>
</dbReference>
<dbReference type="PANTHER" id="PTHR11224">
    <property type="entry name" value="MAKORIN-RELATED"/>
    <property type="match status" value="1"/>
</dbReference>
<proteinExistence type="predicted"/>
<evidence type="ECO:0008006" key="11">
    <source>
        <dbReference type="Google" id="ProtNLM"/>
    </source>
</evidence>
<dbReference type="InterPro" id="IPR000571">
    <property type="entry name" value="Znf_CCCH"/>
</dbReference>